<reference evidence="2 3" key="1">
    <citation type="submission" date="2017-02" db="EMBL/GenBank/DDBJ databases">
        <title>Pseudoalteromonas ulvae TC14 Genome.</title>
        <authorList>
            <person name="Molmeret M."/>
        </authorList>
    </citation>
    <scope>NUCLEOTIDE SEQUENCE [LARGE SCALE GENOMIC DNA]</scope>
    <source>
        <strain evidence="2">TC14</strain>
    </source>
</reference>
<sequence length="395" mass="45335">MNYDAHFFALDQLLSRTQCYWQLVAFDHSHIPWPELVSPLQALSDDDVAELDSCPHKLQQWLAQYIPDVAQLAPLEILPSLDNQNVAWPFWLESGIKGRKIAQLKSFVSAVDEQHLPVLEWCAGKGHLGRMLSYSGAPRVQSVELQSHLCEQGKHLAQKYQLNIQFDQLDVLSKRASHFVEQQQHGVALHACGALHQQLMQLGVEKQTQKLTLSPCCYHLIEQDYYTAMSERAKQSALQLQKSDLKLALQETVTAADRITQLRQTEVEWRLAFDSMQQIVCDRDTYLSVPSVSKSMFNGTFSDFCFWAADKKGITLPDDIDFDAYLIKGKQRKQVTDRIELIRHAFRRAIELWLVLDRVLFLQQHGYQVTLSEFCAKTITPRNVLIQAIKNKNKE</sequence>
<keyword evidence="2" id="KW-0808">Transferase</keyword>
<dbReference type="AlphaFoldDB" id="A0A244CP92"/>
<keyword evidence="3" id="KW-1185">Reference proteome</keyword>
<gene>
    <name evidence="2" type="ORF">B1199_14270</name>
</gene>
<dbReference type="Proteomes" id="UP000194841">
    <property type="component" value="Unassembled WGS sequence"/>
</dbReference>
<dbReference type="PANTHER" id="PTHR13369">
    <property type="match status" value="1"/>
</dbReference>
<evidence type="ECO:0000313" key="3">
    <source>
        <dbReference type="Proteomes" id="UP000194841"/>
    </source>
</evidence>
<keyword evidence="2" id="KW-0489">Methyltransferase</keyword>
<organism evidence="2 3">
    <name type="scientific">Pseudoalteromonas ulvae</name>
    <dbReference type="NCBI Taxonomy" id="107327"/>
    <lineage>
        <taxon>Bacteria</taxon>
        <taxon>Pseudomonadati</taxon>
        <taxon>Pseudomonadota</taxon>
        <taxon>Gammaproteobacteria</taxon>
        <taxon>Alteromonadales</taxon>
        <taxon>Pseudoalteromonadaceae</taxon>
        <taxon>Pseudoalteromonas</taxon>
    </lineage>
</organism>
<dbReference type="GO" id="GO:0008168">
    <property type="term" value="F:methyltransferase activity"/>
    <property type="evidence" value="ECO:0007669"/>
    <property type="project" value="UniProtKB-KW"/>
</dbReference>
<dbReference type="SUPFAM" id="SSF53335">
    <property type="entry name" value="S-adenosyl-L-methionine-dependent methyltransferases"/>
    <property type="match status" value="1"/>
</dbReference>
<dbReference type="GO" id="GO:0032259">
    <property type="term" value="P:methylation"/>
    <property type="evidence" value="ECO:0007669"/>
    <property type="project" value="UniProtKB-KW"/>
</dbReference>
<dbReference type="EMBL" id="MWPV01000004">
    <property type="protein sequence ID" value="OUL57326.1"/>
    <property type="molecule type" value="Genomic_DNA"/>
</dbReference>
<feature type="domain" description="Methyltransferase" evidence="1">
    <location>
        <begin position="101"/>
        <end position="223"/>
    </location>
</feature>
<name>A0A244CP92_PSEDV</name>
<dbReference type="RefSeq" id="WP_086744784.1">
    <property type="nucleotide sequence ID" value="NZ_MWPV01000004.1"/>
</dbReference>
<proteinExistence type="predicted"/>
<evidence type="ECO:0000259" key="1">
    <source>
        <dbReference type="Pfam" id="PF13679"/>
    </source>
</evidence>
<dbReference type="InterPro" id="IPR025714">
    <property type="entry name" value="Methyltranfer_dom"/>
</dbReference>
<accession>A0A244CP92</accession>
<dbReference type="Pfam" id="PF13679">
    <property type="entry name" value="Methyltransf_32"/>
    <property type="match status" value="1"/>
</dbReference>
<protein>
    <submittedName>
        <fullName evidence="2">Methyltransferase</fullName>
    </submittedName>
</protein>
<dbReference type="InterPro" id="IPR029063">
    <property type="entry name" value="SAM-dependent_MTases_sf"/>
</dbReference>
<evidence type="ECO:0000313" key="2">
    <source>
        <dbReference type="EMBL" id="OUL57326.1"/>
    </source>
</evidence>
<dbReference type="PANTHER" id="PTHR13369:SF0">
    <property type="entry name" value="GLUTATHIONE S-TRANSFERASE C-TERMINAL DOMAIN-CONTAINING PROTEIN"/>
    <property type="match status" value="1"/>
</dbReference>
<comment type="caution">
    <text evidence="2">The sequence shown here is derived from an EMBL/GenBank/DDBJ whole genome shotgun (WGS) entry which is preliminary data.</text>
</comment>
<dbReference type="OrthoDB" id="5298194at2"/>